<keyword evidence="6" id="KW-1185">Reference proteome</keyword>
<dbReference type="AlphaFoldDB" id="Q00SW4"/>
<evidence type="ECO:0000256" key="1">
    <source>
        <dbReference type="ARBA" id="ARBA00005736"/>
    </source>
</evidence>
<feature type="domain" description="tRNA-splicing endonuclease subunit Sen54 N-terminal" evidence="4">
    <location>
        <begin position="41"/>
        <end position="105"/>
    </location>
</feature>
<keyword evidence="5" id="KW-0540">Nuclease</keyword>
<comment type="caution">
    <text evidence="5">The sequence shown here is derived from an EMBL/GenBank/DDBJ whole genome shotgun (WGS) entry which is preliminary data.</text>
</comment>
<protein>
    <submittedName>
        <fullName evidence="5">tRNA-splicing endonuclease, subunit Sen54</fullName>
    </submittedName>
</protein>
<dbReference type="PANTHER" id="PTHR21027">
    <property type="entry name" value="TRNA-SPLICING ENDONUCLEASE SUBUNIT SEN54"/>
    <property type="match status" value="1"/>
</dbReference>
<sequence>MASVFKRGVKATHAPRGENASDAGERRREQRDVRLDAALRAWTTRRGSHESNVSVAIWRRERSMAEVIRSRGRQLQRVGTARGNATWLFAEECAFLCETERLALFFDEREEECASVRAVYALMARTGVGWEEYLAYAHLRRLGYGCRRFGSAWTVDARSSDDWAKETGGIGRWGDGENGDGVKTGEVEVEPIAEPPVKRRRVEETRKKQRDLPSRRWWLAAGDDAHDWIGPEIDAAARARTESHALEYDESPVEARLTFQVYQPNRHFSKKSPDPVSFYVYVCSDRPPTGREARALLDQAQGKPVRVVSCRQSTVMMFTIAGG</sequence>
<reference evidence="6" key="1">
    <citation type="journal article" date="2006" name="Proc. Natl. Acad. Sci. U.S.A.">
        <title>Genome analysis of the smallest free-living eukaryote Ostreococcus tauri unveils many unique features.</title>
        <authorList>
            <person name="Derelle E."/>
            <person name="Ferraz C."/>
            <person name="Rombauts S."/>
            <person name="Rouze P."/>
            <person name="Worden A.Z."/>
            <person name="Robbens S."/>
            <person name="Partensky F."/>
            <person name="Degroeve S."/>
            <person name="Echeynie S."/>
            <person name="Cooke R."/>
            <person name="Saeys Y."/>
            <person name="Wuyts J."/>
            <person name="Jabbari K."/>
            <person name="Bowler C."/>
            <person name="Panaud O."/>
            <person name="Piegu B."/>
            <person name="Ball S.G."/>
            <person name="Ral J.-P."/>
            <person name="Bouget F.-Y."/>
            <person name="Piganeau G."/>
            <person name="De Baets B."/>
            <person name="Picard A."/>
            <person name="Delseny M."/>
            <person name="Demaille J."/>
            <person name="Van de Peer Y."/>
            <person name="Moreau H."/>
        </authorList>
    </citation>
    <scope>NUCLEOTIDE SEQUENCE [LARGE SCALE GENOMIC DNA]</scope>
    <source>
        <strain evidence="6">OTTH 0595 / CCAP 157/2 / RCC745</strain>
    </source>
</reference>
<keyword evidence="5" id="KW-0255">Endonuclease</keyword>
<dbReference type="InterPro" id="IPR024337">
    <property type="entry name" value="tRNA_splic_suSen54"/>
</dbReference>
<dbReference type="Proteomes" id="UP000009170">
    <property type="component" value="Unassembled WGS sequence"/>
</dbReference>
<keyword evidence="2" id="KW-0819">tRNA processing</keyword>
<dbReference type="PANTHER" id="PTHR21027:SF1">
    <property type="entry name" value="TRNA-SPLICING ENDONUCLEASE SUBUNIT SEN54"/>
    <property type="match status" value="1"/>
</dbReference>
<evidence type="ECO:0000313" key="5">
    <source>
        <dbReference type="EMBL" id="CAL58500.1"/>
    </source>
</evidence>
<keyword evidence="5" id="KW-0378">Hydrolase</keyword>
<dbReference type="GeneID" id="9838231"/>
<dbReference type="FunCoup" id="Q00SW4">
    <property type="interactions" value="25"/>
</dbReference>
<dbReference type="OrthoDB" id="514732at2759"/>
<evidence type="ECO:0000256" key="3">
    <source>
        <dbReference type="SAM" id="MobiDB-lite"/>
    </source>
</evidence>
<dbReference type="RefSeq" id="XP_003084084.1">
    <property type="nucleotide sequence ID" value="XM_003084036.1"/>
</dbReference>
<feature type="region of interest" description="Disordered" evidence="3">
    <location>
        <begin position="1"/>
        <end position="30"/>
    </location>
</feature>
<accession>Q00SW4</accession>
<reference evidence="5 6" key="2">
    <citation type="journal article" date="2014" name="BMC Genomics">
        <title>An improved genome of the model marine alga Ostreococcus tauri unfolds by assessing Illumina de novo assemblies.</title>
        <authorList>
            <person name="Blanc-Mathieu R."/>
            <person name="Verhelst B."/>
            <person name="Derelle E."/>
            <person name="Rombauts S."/>
            <person name="Bouget F.Y."/>
            <person name="Carre I."/>
            <person name="Chateau A."/>
            <person name="Eyre-Walker A."/>
            <person name="Grimsley N."/>
            <person name="Moreau H."/>
            <person name="Piegu B."/>
            <person name="Rivals E."/>
            <person name="Schackwitz W."/>
            <person name="Van de Peer Y."/>
            <person name="Piganeau G."/>
        </authorList>
    </citation>
    <scope>NUCLEOTIDE SEQUENCE [LARGE SCALE GENOMIC DNA]</scope>
    <source>
        <strain evidence="6">OTTH 0595 / CCAP 157/2 / RCC745</strain>
    </source>
</reference>
<gene>
    <name evidence="5" type="ORF">OT_ostta18g00450</name>
</gene>
<evidence type="ECO:0000256" key="2">
    <source>
        <dbReference type="ARBA" id="ARBA00022694"/>
    </source>
</evidence>
<dbReference type="STRING" id="70448.Q00SW4"/>
<dbReference type="GO" id="GO:0004519">
    <property type="term" value="F:endonuclease activity"/>
    <property type="evidence" value="ECO:0007669"/>
    <property type="project" value="UniProtKB-KW"/>
</dbReference>
<proteinExistence type="inferred from homology"/>
<evidence type="ECO:0000313" key="6">
    <source>
        <dbReference type="Proteomes" id="UP000009170"/>
    </source>
</evidence>
<comment type="similarity">
    <text evidence="1">Belongs to the SEN54 family.</text>
</comment>
<dbReference type="GO" id="GO:0000214">
    <property type="term" value="C:tRNA-intron endonuclease complex"/>
    <property type="evidence" value="ECO:0007669"/>
    <property type="project" value="TreeGrafter"/>
</dbReference>
<name>Q00SW4_OSTTA</name>
<dbReference type="KEGG" id="ota:OT_ostta18g00450"/>
<dbReference type="OMA" id="GCCWESF"/>
<dbReference type="InParanoid" id="Q00SW4"/>
<dbReference type="GO" id="GO:0000379">
    <property type="term" value="P:tRNA-type intron splice site recognition and cleavage"/>
    <property type="evidence" value="ECO:0007669"/>
    <property type="project" value="TreeGrafter"/>
</dbReference>
<dbReference type="InterPro" id="IPR024336">
    <property type="entry name" value="tRNA_splic_suSen54_N"/>
</dbReference>
<dbReference type="EMBL" id="CAID01000018">
    <property type="protein sequence ID" value="CAL58500.1"/>
    <property type="molecule type" value="Genomic_DNA"/>
</dbReference>
<evidence type="ECO:0000259" key="4">
    <source>
        <dbReference type="Pfam" id="PF12928"/>
    </source>
</evidence>
<dbReference type="Pfam" id="PF12928">
    <property type="entry name" value="tRNA_int_end_N2"/>
    <property type="match status" value="1"/>
</dbReference>
<organism evidence="5 6">
    <name type="scientific">Ostreococcus tauri</name>
    <name type="common">Marine green alga</name>
    <dbReference type="NCBI Taxonomy" id="70448"/>
    <lineage>
        <taxon>Eukaryota</taxon>
        <taxon>Viridiplantae</taxon>
        <taxon>Chlorophyta</taxon>
        <taxon>Mamiellophyceae</taxon>
        <taxon>Mamiellales</taxon>
        <taxon>Bathycoccaceae</taxon>
        <taxon>Ostreococcus</taxon>
    </lineage>
</organism>